<evidence type="ECO:0000313" key="4">
    <source>
        <dbReference type="Proteomes" id="UP000284220"/>
    </source>
</evidence>
<feature type="compositionally biased region" description="Basic and acidic residues" evidence="1">
    <location>
        <begin position="291"/>
        <end position="331"/>
    </location>
</feature>
<accession>A0A414SF11</accession>
<protein>
    <submittedName>
        <fullName evidence="3">DUF3850 domain-containing protein</fullName>
    </submittedName>
</protein>
<dbReference type="RefSeq" id="WP_118197684.1">
    <property type="nucleotide sequence ID" value="NZ_JBCJBY010000009.1"/>
</dbReference>
<name>A0A414SF11_9FIRM</name>
<evidence type="ECO:0000256" key="1">
    <source>
        <dbReference type="SAM" id="MobiDB-lite"/>
    </source>
</evidence>
<dbReference type="Proteomes" id="UP000284220">
    <property type="component" value="Unassembled WGS sequence"/>
</dbReference>
<dbReference type="AlphaFoldDB" id="A0A414SF11"/>
<dbReference type="Pfam" id="PF12961">
    <property type="entry name" value="DUF3850"/>
    <property type="match status" value="1"/>
</dbReference>
<evidence type="ECO:0000259" key="2">
    <source>
        <dbReference type="Pfam" id="PF12961"/>
    </source>
</evidence>
<comment type="caution">
    <text evidence="3">The sequence shown here is derived from an EMBL/GenBank/DDBJ whole genome shotgun (WGS) entry which is preliminary data.</text>
</comment>
<gene>
    <name evidence="3" type="ORF">DW272_06775</name>
</gene>
<feature type="domain" description="DUF3850" evidence="2">
    <location>
        <begin position="334"/>
        <end position="404"/>
    </location>
</feature>
<feature type="region of interest" description="Disordered" evidence="1">
    <location>
        <begin position="257"/>
        <end position="332"/>
    </location>
</feature>
<evidence type="ECO:0000313" key="3">
    <source>
        <dbReference type="EMBL" id="RHG17741.1"/>
    </source>
</evidence>
<dbReference type="InterPro" id="IPR039440">
    <property type="entry name" value="DUF3850"/>
</dbReference>
<reference evidence="3 4" key="1">
    <citation type="submission" date="2018-08" db="EMBL/GenBank/DDBJ databases">
        <title>A genome reference for cultivated species of the human gut microbiota.</title>
        <authorList>
            <person name="Zou Y."/>
            <person name="Xue W."/>
            <person name="Luo G."/>
        </authorList>
    </citation>
    <scope>NUCLEOTIDE SEQUENCE [LARGE SCALE GENOMIC DNA]</scope>
    <source>
        <strain evidence="3 4">AM22-9LB</strain>
    </source>
</reference>
<sequence length="410" mass="48000">MEYMQLSLDDYIQCKNDIKNNLGTIVKSFARIGWQLSRIDKSGAYKNDGYNTIAEFAKAEYGMSATGTSRFIRVYEKYSVPGDTPELRDEYKDYNRSQLEEMLQIPEEDHEMIRPEAHKEDIRELNRFNRENESNPDNLLDWKNAQTTEEKIQATIYEFWHDNRDAMNTFFGSDMEMRDLAEMISPSGSRSYRKGTVFLMFYGMDTEILVKVFGDDPVKMTYQEFADRTRQIFEGAAGDRAWETCFGEAVESNKIEQTEQLQEQEDQIPGQDRIQNHPEYMPEPEIAPAQKNEEQKYNKQQARIDRETKKKLQEQEDQEKMEHLPSDEPKKTKQLRMAASYYDDVLSGKMSFWFCKNDNFHVGDSLDLMEFKEGRHTGRNIQTEITYILEDYTGLEDGYCILAIKVTGAI</sequence>
<proteinExistence type="predicted"/>
<organism evidence="3 4">
    <name type="scientific">Blautia obeum</name>
    <dbReference type="NCBI Taxonomy" id="40520"/>
    <lineage>
        <taxon>Bacteria</taxon>
        <taxon>Bacillati</taxon>
        <taxon>Bacillota</taxon>
        <taxon>Clostridia</taxon>
        <taxon>Lachnospirales</taxon>
        <taxon>Lachnospiraceae</taxon>
        <taxon>Blautia</taxon>
    </lineage>
</organism>
<dbReference type="EMBL" id="QRHZ01000003">
    <property type="protein sequence ID" value="RHG17741.1"/>
    <property type="molecule type" value="Genomic_DNA"/>
</dbReference>
<dbReference type="Gene3D" id="2.30.130.30">
    <property type="entry name" value="Hypothetical protein"/>
    <property type="match status" value="1"/>
</dbReference>